<dbReference type="AlphaFoldDB" id="A0A8H8P6T0"/>
<dbReference type="EMBL" id="CP059671">
    <property type="protein sequence ID" value="QRW25773.1"/>
    <property type="molecule type" value="Genomic_DNA"/>
</dbReference>
<organism evidence="1 2">
    <name type="scientific">Rhizoctonia solani</name>
    <dbReference type="NCBI Taxonomy" id="456999"/>
    <lineage>
        <taxon>Eukaryota</taxon>
        <taxon>Fungi</taxon>
        <taxon>Dikarya</taxon>
        <taxon>Basidiomycota</taxon>
        <taxon>Agaricomycotina</taxon>
        <taxon>Agaricomycetes</taxon>
        <taxon>Cantharellales</taxon>
        <taxon>Ceratobasidiaceae</taxon>
        <taxon>Rhizoctonia</taxon>
    </lineage>
</organism>
<dbReference type="SUPFAM" id="SSF55676">
    <property type="entry name" value="CytB endotoxin-like"/>
    <property type="match status" value="1"/>
</dbReference>
<dbReference type="Proteomes" id="UP000650533">
    <property type="component" value="Chromosome 14"/>
</dbReference>
<accession>A0A8H8P6T0</accession>
<proteinExistence type="predicted"/>
<dbReference type="Gene3D" id="3.40.198.10">
    <property type="entry name" value="Delta-endotoxin CytB-like"/>
    <property type="match status" value="1"/>
</dbReference>
<gene>
    <name evidence="1" type="ORF">RhiXN_10850</name>
</gene>
<dbReference type="InterPro" id="IPR035918">
    <property type="entry name" value="CytB_endotoxin-like_sf"/>
</dbReference>
<dbReference type="KEGG" id="rsx:RhiXN_10850"/>
<dbReference type="GeneID" id="67033128"/>
<name>A0A8H8P6T0_9AGAM</name>
<evidence type="ECO:0000313" key="1">
    <source>
        <dbReference type="EMBL" id="QRW25773.1"/>
    </source>
</evidence>
<reference evidence="1" key="1">
    <citation type="submission" date="2020-05" db="EMBL/GenBank/DDBJ databases">
        <title>Evolutionary and genomic comparisons of hybrid uninucleate and nonhybrid Rhizoctonia fungi.</title>
        <authorList>
            <person name="Li C."/>
            <person name="Chen X."/>
        </authorList>
    </citation>
    <scope>NUCLEOTIDE SEQUENCE</scope>
    <source>
        <strain evidence="1">AG-1 IA</strain>
    </source>
</reference>
<sequence length="242" mass="27028">MATAPPTLTDPRSYSYSYLNLGPSPPKSKPFTTYHSSYFHRSQARRSPPLVLYLLCRADIPAELEENTLQVTKFAGYFLNMSGKPPGFCWDSFKDAINHLPDAKIAFGVHDSTTFHQQNSRDTNVLDQVAHYIVNVVAVGVKKDLLKTKFDSVFESSSYSNVCSGKVKSNSGYTYGIVFAFPSGKKIFDSVIITIDVKTEEVKIRRYGLISSIRGNYMATITAARLTVDKTFEAPDADRYKC</sequence>
<dbReference type="RefSeq" id="XP_043186010.1">
    <property type="nucleotide sequence ID" value="XM_043330665.1"/>
</dbReference>
<protein>
    <submittedName>
        <fullName evidence="1">Uncharacterized protein</fullName>
    </submittedName>
</protein>
<evidence type="ECO:0000313" key="2">
    <source>
        <dbReference type="Proteomes" id="UP000650533"/>
    </source>
</evidence>